<feature type="region of interest" description="Disordered" evidence="9">
    <location>
        <begin position="88"/>
        <end position="182"/>
    </location>
</feature>
<evidence type="ECO:0000256" key="9">
    <source>
        <dbReference type="SAM" id="MobiDB-lite"/>
    </source>
</evidence>
<evidence type="ECO:0000256" key="7">
    <source>
        <dbReference type="PIRNR" id="PIRNR017300"/>
    </source>
</evidence>
<keyword evidence="3 7" id="KW-0698">rRNA processing</keyword>
<organism evidence="10 11">
    <name type="scientific">Scheffersomyces spartinae</name>
    <dbReference type="NCBI Taxonomy" id="45513"/>
    <lineage>
        <taxon>Eukaryota</taxon>
        <taxon>Fungi</taxon>
        <taxon>Dikarya</taxon>
        <taxon>Ascomycota</taxon>
        <taxon>Saccharomycotina</taxon>
        <taxon>Pichiomycetes</taxon>
        <taxon>Debaryomycetaceae</taxon>
        <taxon>Scheffersomyces</taxon>
    </lineage>
</organism>
<feature type="compositionally biased region" description="Acidic residues" evidence="9">
    <location>
        <begin position="229"/>
        <end position="241"/>
    </location>
</feature>
<dbReference type="InterPro" id="IPR012173">
    <property type="entry name" value="Mpp10"/>
</dbReference>
<feature type="region of interest" description="Disordered" evidence="9">
    <location>
        <begin position="552"/>
        <end position="610"/>
    </location>
</feature>
<dbReference type="AlphaFoldDB" id="A0A9P7VAW0"/>
<evidence type="ECO:0000256" key="1">
    <source>
        <dbReference type="ARBA" id="ARBA00004604"/>
    </source>
</evidence>
<name>A0A9P7VAW0_9ASCO</name>
<feature type="compositionally biased region" description="Acidic residues" evidence="9">
    <location>
        <begin position="127"/>
        <end position="149"/>
    </location>
</feature>
<proteinExistence type="inferred from homology"/>
<keyword evidence="2 7" id="KW-0690">Ribosome biogenesis</keyword>
<evidence type="ECO:0000313" key="11">
    <source>
        <dbReference type="Proteomes" id="UP000790833"/>
    </source>
</evidence>
<dbReference type="GO" id="GO:0005732">
    <property type="term" value="C:sno(s)RNA-containing ribonucleoprotein complex"/>
    <property type="evidence" value="ECO:0007669"/>
    <property type="project" value="UniProtKB-UniRule"/>
</dbReference>
<evidence type="ECO:0000256" key="2">
    <source>
        <dbReference type="ARBA" id="ARBA00022517"/>
    </source>
</evidence>
<comment type="caution">
    <text evidence="10">The sequence shown here is derived from an EMBL/GenBank/DDBJ whole genome shotgun (WGS) entry which is preliminary data.</text>
</comment>
<feature type="compositionally biased region" description="Acidic residues" evidence="9">
    <location>
        <begin position="261"/>
        <end position="288"/>
    </location>
</feature>
<evidence type="ECO:0000256" key="6">
    <source>
        <dbReference type="ARBA" id="ARBA00029455"/>
    </source>
</evidence>
<dbReference type="EMBL" id="JAHMUF010000006">
    <property type="protein sequence ID" value="KAG7194584.1"/>
    <property type="molecule type" value="Genomic_DNA"/>
</dbReference>
<comment type="similarity">
    <text evidence="6 7">Belongs to the MPP10 family.</text>
</comment>
<protein>
    <recommendedName>
        <fullName evidence="7">U3 small nucleolar ribonucleoprotein protein MPP10</fullName>
    </recommendedName>
</protein>
<evidence type="ECO:0000256" key="5">
    <source>
        <dbReference type="ARBA" id="ARBA00023274"/>
    </source>
</evidence>
<dbReference type="Proteomes" id="UP000790833">
    <property type="component" value="Unassembled WGS sequence"/>
</dbReference>
<keyword evidence="4 7" id="KW-0539">Nucleus</keyword>
<reference evidence="10" key="1">
    <citation type="submission" date="2021-03" db="EMBL/GenBank/DDBJ databases">
        <authorList>
            <person name="Palmer J.M."/>
        </authorList>
    </citation>
    <scope>NUCLEOTIDE SEQUENCE</scope>
    <source>
        <strain evidence="10">ARV_011</strain>
    </source>
</reference>
<evidence type="ECO:0000313" key="10">
    <source>
        <dbReference type="EMBL" id="KAG7194584.1"/>
    </source>
</evidence>
<accession>A0A9P7VAW0</accession>
<dbReference type="Pfam" id="PF04006">
    <property type="entry name" value="Mpp10"/>
    <property type="match status" value="1"/>
</dbReference>
<sequence>MASEDLLQILESAPQKVFDVVREEDSNTVSTYFCTLVKQLLDPVSKDFSVLDEIYTDGLDAQQVFGQSKLVLEGVSSKLLFDRIPELKEKAGDSEDEDENDEQDAAEESDISGDEEDFASIQRDDSSEGGDDLQSDDDDVEEGVDDYNDSDTLHENVLEDEEEQDEGGDIGSDTETVVSAPKKDAFGLNDEFFDIDEFNKQILALEDTTQNKIQHDDDADEEEIDYFEDLSESDEEEDMPYFDDFYQKPGQTKAFKKTLNDGEDEEEEDEEEEDEEDEQDFAFDDDEYDRAVGGAMKDLFDEEDEQPVQSKSLDNLSRFEKEQKNLRAEIEQLEAELVAEKKWTMKGEVNSGQRPQDSLLDDPETAELGFDRVAKPVPIITDEVTETIESLIKRRIREEDFNDLPKRFITDVSSFHNKQKYELSEEKSKKSLAEIYEDQYANVDPNQEINEELKKRHDEISQLYAKVSHKLDSLCSAHYVPAPHQFKTIDIKVTDNDAAAISMEDAQPIHVASEATLAPQEIYKIGDEKIPSAGVKGRSEVQLKSGLSYSKDELSKEDKQRLRRANKRKRAKEYEKRQDHSAQVAQADKEKGSTVAANKNPNKKAKVSEVMDTLSKAKNVTVIGKKGELRDVKGNIKKNKGPQTSNSFML</sequence>
<feature type="compositionally biased region" description="Acidic residues" evidence="9">
    <location>
        <begin position="158"/>
        <end position="168"/>
    </location>
</feature>
<evidence type="ECO:0000256" key="3">
    <source>
        <dbReference type="ARBA" id="ARBA00022552"/>
    </source>
</evidence>
<feature type="coiled-coil region" evidence="8">
    <location>
        <begin position="316"/>
        <end position="343"/>
    </location>
</feature>
<dbReference type="GO" id="GO:0034457">
    <property type="term" value="C:Mpp10 complex"/>
    <property type="evidence" value="ECO:0007669"/>
    <property type="project" value="UniProtKB-UniRule"/>
</dbReference>
<dbReference type="GO" id="GO:0032040">
    <property type="term" value="C:small-subunit processome"/>
    <property type="evidence" value="ECO:0007669"/>
    <property type="project" value="TreeGrafter"/>
</dbReference>
<gene>
    <name evidence="10" type="primary">MPP10</name>
    <name evidence="10" type="ORF">KQ657_004258</name>
</gene>
<dbReference type="RefSeq" id="XP_043050131.1">
    <property type="nucleotide sequence ID" value="XM_043194934.1"/>
</dbReference>
<keyword evidence="11" id="KW-1185">Reference proteome</keyword>
<keyword evidence="5 7" id="KW-0687">Ribonucleoprotein</keyword>
<comment type="subcellular location">
    <subcellularLocation>
        <location evidence="1 7">Nucleus</location>
        <location evidence="1 7">Nucleolus</location>
    </subcellularLocation>
</comment>
<dbReference type="PANTHER" id="PTHR17039:SF0">
    <property type="entry name" value="U3 SMALL NUCLEOLAR RIBONUCLEOPROTEIN PROTEIN MPP10"/>
    <property type="match status" value="1"/>
</dbReference>
<keyword evidence="8" id="KW-0175">Coiled coil</keyword>
<feature type="compositionally biased region" description="Basic residues" evidence="9">
    <location>
        <begin position="561"/>
        <end position="571"/>
    </location>
</feature>
<dbReference type="OrthoDB" id="445326at2759"/>
<evidence type="ECO:0000256" key="4">
    <source>
        <dbReference type="ARBA" id="ARBA00023242"/>
    </source>
</evidence>
<dbReference type="GO" id="GO:0006364">
    <property type="term" value="P:rRNA processing"/>
    <property type="evidence" value="ECO:0007669"/>
    <property type="project" value="UniProtKB-KW"/>
</dbReference>
<dbReference type="PIRSF" id="PIRSF017300">
    <property type="entry name" value="snoRNP_Mpp10"/>
    <property type="match status" value="1"/>
</dbReference>
<dbReference type="GeneID" id="66117632"/>
<feature type="compositionally biased region" description="Acidic residues" evidence="9">
    <location>
        <begin position="94"/>
        <end position="118"/>
    </location>
</feature>
<feature type="region of interest" description="Disordered" evidence="9">
    <location>
        <begin position="229"/>
        <end position="310"/>
    </location>
</feature>
<comment type="function">
    <text evidence="7">Involved in nucleolar processing of pre-18S ribosomal RNA.</text>
</comment>
<dbReference type="PANTHER" id="PTHR17039">
    <property type="entry name" value="U3 SMALL NUCLEOLAR RIBONUCLEOPROTEIN PROTEIN MPP10"/>
    <property type="match status" value="1"/>
</dbReference>
<evidence type="ECO:0000256" key="8">
    <source>
        <dbReference type="SAM" id="Coils"/>
    </source>
</evidence>